<dbReference type="AlphaFoldDB" id="A0A2G8RSX9"/>
<feature type="transmembrane region" description="Helical" evidence="1">
    <location>
        <begin position="102"/>
        <end position="127"/>
    </location>
</feature>
<feature type="transmembrane region" description="Helical" evidence="1">
    <location>
        <begin position="77"/>
        <end position="95"/>
    </location>
</feature>
<dbReference type="OrthoDB" id="2744098at2759"/>
<keyword evidence="4" id="KW-1185">Reference proteome</keyword>
<sequence>MSPAGLSDLQFSNYGFFAVVAFLGYEHLITFDTEVALFWKKQFSGACLLFFVNRYLTLAWAIETAASPLYASPKRSVRSWLTPAAAAFSTLRVYALGRIRSVAALVFILSMMPSITKFAATFCIMLITGLPDHSPDCKTVQGPITKRLANSWVLACTRFRPSCSSMLRFTIVSRSSLITAEVVVLVVTWIATYRRGVISRKAEKQTVAHVVLFNGTTYFLVMLFLNCLQLGFTLASVGPTRKVLNVSEVTTFSEPITSALITRFLFDLQRVNQRDAMNLASGGVVSEMVVSPNTLRFHGMFDSLGSMLAWEEDESTDDDADYEEAQ</sequence>
<comment type="caution">
    <text evidence="3">The sequence shown here is derived from an EMBL/GenBank/DDBJ whole genome shotgun (WGS) entry which is preliminary data.</text>
</comment>
<keyword evidence="1" id="KW-1133">Transmembrane helix</keyword>
<feature type="transmembrane region" description="Helical" evidence="1">
    <location>
        <begin position="171"/>
        <end position="191"/>
    </location>
</feature>
<feature type="transmembrane region" description="Helical" evidence="1">
    <location>
        <begin position="211"/>
        <end position="232"/>
    </location>
</feature>
<keyword evidence="1" id="KW-0812">Transmembrane</keyword>
<dbReference type="Proteomes" id="UP000230002">
    <property type="component" value="Unassembled WGS sequence"/>
</dbReference>
<accession>A0A2G8RSX9</accession>
<dbReference type="InterPro" id="IPR045340">
    <property type="entry name" value="DUF6533"/>
</dbReference>
<dbReference type="Pfam" id="PF20151">
    <property type="entry name" value="DUF6533"/>
    <property type="match status" value="1"/>
</dbReference>
<evidence type="ECO:0000313" key="4">
    <source>
        <dbReference type="Proteomes" id="UP000230002"/>
    </source>
</evidence>
<feature type="transmembrane region" description="Helical" evidence="1">
    <location>
        <begin position="43"/>
        <end position="62"/>
    </location>
</feature>
<gene>
    <name evidence="3" type="ORF">GSI_12503</name>
</gene>
<dbReference type="EMBL" id="AYKW01000056">
    <property type="protein sequence ID" value="PIL24619.1"/>
    <property type="molecule type" value="Genomic_DNA"/>
</dbReference>
<evidence type="ECO:0000256" key="1">
    <source>
        <dbReference type="SAM" id="Phobius"/>
    </source>
</evidence>
<proteinExistence type="predicted"/>
<feature type="domain" description="DUF6533" evidence="2">
    <location>
        <begin position="15"/>
        <end position="59"/>
    </location>
</feature>
<evidence type="ECO:0000259" key="2">
    <source>
        <dbReference type="Pfam" id="PF20151"/>
    </source>
</evidence>
<keyword evidence="1" id="KW-0472">Membrane</keyword>
<feature type="transmembrane region" description="Helical" evidence="1">
    <location>
        <begin position="12"/>
        <end position="31"/>
    </location>
</feature>
<reference evidence="3 4" key="1">
    <citation type="journal article" date="2015" name="Sci. Rep.">
        <title>Chromosome-level genome map provides insights into diverse defense mechanisms in the medicinal fungus Ganoderma sinense.</title>
        <authorList>
            <person name="Zhu Y."/>
            <person name="Xu J."/>
            <person name="Sun C."/>
            <person name="Zhou S."/>
            <person name="Xu H."/>
            <person name="Nelson D.R."/>
            <person name="Qian J."/>
            <person name="Song J."/>
            <person name="Luo H."/>
            <person name="Xiang L."/>
            <person name="Li Y."/>
            <person name="Xu Z."/>
            <person name="Ji A."/>
            <person name="Wang L."/>
            <person name="Lu S."/>
            <person name="Hayward A."/>
            <person name="Sun W."/>
            <person name="Li X."/>
            <person name="Schwartz D.C."/>
            <person name="Wang Y."/>
            <person name="Chen S."/>
        </authorList>
    </citation>
    <scope>NUCLEOTIDE SEQUENCE [LARGE SCALE GENOMIC DNA]</scope>
    <source>
        <strain evidence="3 4">ZZ0214-1</strain>
    </source>
</reference>
<organism evidence="3 4">
    <name type="scientific">Ganoderma sinense ZZ0214-1</name>
    <dbReference type="NCBI Taxonomy" id="1077348"/>
    <lineage>
        <taxon>Eukaryota</taxon>
        <taxon>Fungi</taxon>
        <taxon>Dikarya</taxon>
        <taxon>Basidiomycota</taxon>
        <taxon>Agaricomycotina</taxon>
        <taxon>Agaricomycetes</taxon>
        <taxon>Polyporales</taxon>
        <taxon>Polyporaceae</taxon>
        <taxon>Ganoderma</taxon>
    </lineage>
</organism>
<protein>
    <recommendedName>
        <fullName evidence="2">DUF6533 domain-containing protein</fullName>
    </recommendedName>
</protein>
<evidence type="ECO:0000313" key="3">
    <source>
        <dbReference type="EMBL" id="PIL24619.1"/>
    </source>
</evidence>
<name>A0A2G8RSX9_9APHY</name>